<keyword evidence="2" id="KW-1185">Reference proteome</keyword>
<dbReference type="Gene3D" id="3.80.10.10">
    <property type="entry name" value="Ribonuclease Inhibitor"/>
    <property type="match status" value="1"/>
</dbReference>
<evidence type="ECO:0000313" key="2">
    <source>
        <dbReference type="Proteomes" id="UP001362999"/>
    </source>
</evidence>
<organism evidence="1 2">
    <name type="scientific">Favolaschia claudopus</name>
    <dbReference type="NCBI Taxonomy" id="2862362"/>
    <lineage>
        <taxon>Eukaryota</taxon>
        <taxon>Fungi</taxon>
        <taxon>Dikarya</taxon>
        <taxon>Basidiomycota</taxon>
        <taxon>Agaricomycotina</taxon>
        <taxon>Agaricomycetes</taxon>
        <taxon>Agaricomycetidae</taxon>
        <taxon>Agaricales</taxon>
        <taxon>Marasmiineae</taxon>
        <taxon>Mycenaceae</taxon>
        <taxon>Favolaschia</taxon>
    </lineage>
</organism>
<name>A0AAW0D162_9AGAR</name>
<dbReference type="InterPro" id="IPR032675">
    <property type="entry name" value="LRR_dom_sf"/>
</dbReference>
<dbReference type="EMBL" id="JAWWNJ010000011">
    <property type="protein sequence ID" value="KAK7044692.1"/>
    <property type="molecule type" value="Genomic_DNA"/>
</dbReference>
<evidence type="ECO:0000313" key="1">
    <source>
        <dbReference type="EMBL" id="KAK7044692.1"/>
    </source>
</evidence>
<protein>
    <submittedName>
        <fullName evidence="1">Dna polymerase gamma</fullName>
    </submittedName>
</protein>
<proteinExistence type="predicted"/>
<sequence length="544" mass="61831">MFDVHLPSKVWPVMVSSKLWQSPLPMSLVFSLIKHHVGDWKTFSFNHQKTQRTWVARVPLDIIIEIAEWLTSVEDVLSLSLTSTRIYATLLPVLYTSVDLGSSRMCKVTLDALLAGKPDVARYIRRLVVRPNHVDRRRSQLPPKHIDENWVAQSIVKLVTSGRLSKLTSFFWDGSEMPQDDIIWSTLRTCCPELRTVGTNVGPKSISVDSELFRFNDLTGFSLTAKTLPDEWDTFLPPQPELPDQLWDMLIERSPRLEQLRISVLSQRSRRVWDTRRVVQGRWPLLRDLELGNCSMSGSGSSRALMEAPFMQFLAAHPAIERLQIPSLSSFPRAIVLPPGALPNLREFAGNAAHVKGLPNLARIKTLSLVHQPLSEKMLSLVCGTLKHMKSLTSLSIWLHLDAQTDHYAVFRTLFDSCRGLLHLELSCSDTPWDIIEFTSALRGSRVQLATLDLTRVECAANEPDLLKVATKLSTTNPSLRRMTLSYSFTTWVFLDSVAYQRIGEFLVKGKSKQGQPIILEKHSKSGRRYLQRRPLPFQLPKWI</sequence>
<accession>A0AAW0D162</accession>
<dbReference type="Proteomes" id="UP001362999">
    <property type="component" value="Unassembled WGS sequence"/>
</dbReference>
<comment type="caution">
    <text evidence="1">The sequence shown here is derived from an EMBL/GenBank/DDBJ whole genome shotgun (WGS) entry which is preliminary data.</text>
</comment>
<gene>
    <name evidence="1" type="ORF">R3P38DRAFT_2508594</name>
</gene>
<dbReference type="SUPFAM" id="SSF52047">
    <property type="entry name" value="RNI-like"/>
    <property type="match status" value="1"/>
</dbReference>
<dbReference type="AlphaFoldDB" id="A0AAW0D162"/>
<reference evidence="1 2" key="1">
    <citation type="journal article" date="2024" name="J Genomics">
        <title>Draft genome sequencing and assembly of Favolaschia claudopus CIRM-BRFM 2984 isolated from oak limbs.</title>
        <authorList>
            <person name="Navarro D."/>
            <person name="Drula E."/>
            <person name="Chaduli D."/>
            <person name="Cazenave R."/>
            <person name="Ahrendt S."/>
            <person name="Wang J."/>
            <person name="Lipzen A."/>
            <person name="Daum C."/>
            <person name="Barry K."/>
            <person name="Grigoriev I.V."/>
            <person name="Favel A."/>
            <person name="Rosso M.N."/>
            <person name="Martin F."/>
        </authorList>
    </citation>
    <scope>NUCLEOTIDE SEQUENCE [LARGE SCALE GENOMIC DNA]</scope>
    <source>
        <strain evidence="1 2">CIRM-BRFM 2984</strain>
    </source>
</reference>